<dbReference type="InterPro" id="IPR020843">
    <property type="entry name" value="ER"/>
</dbReference>
<keyword evidence="1" id="KW-0521">NADP</keyword>
<dbReference type="RefSeq" id="WP_245035532.1">
    <property type="nucleotide sequence ID" value="NZ_CP095075.1"/>
</dbReference>
<dbReference type="PANTHER" id="PTHR48106">
    <property type="entry name" value="QUINONE OXIDOREDUCTASE PIG3-RELATED"/>
    <property type="match status" value="1"/>
</dbReference>
<dbReference type="Pfam" id="PF00107">
    <property type="entry name" value="ADH_zinc_N"/>
    <property type="match status" value="1"/>
</dbReference>
<proteinExistence type="predicted"/>
<feature type="domain" description="Enoyl reductase (ER)" evidence="3">
    <location>
        <begin position="9"/>
        <end position="166"/>
    </location>
</feature>
<evidence type="ECO:0000256" key="1">
    <source>
        <dbReference type="ARBA" id="ARBA00022857"/>
    </source>
</evidence>
<keyword evidence="5" id="KW-1185">Reference proteome</keyword>
<reference evidence="4" key="1">
    <citation type="submission" date="2022-04" db="EMBL/GenBank/DDBJ databases">
        <title>Halobacillus sp. isolated from saltern.</title>
        <authorList>
            <person name="Won M."/>
            <person name="Lee C.-M."/>
            <person name="Woen H.-Y."/>
            <person name="Kwon S.-W."/>
        </authorList>
    </citation>
    <scope>NUCLEOTIDE SEQUENCE</scope>
    <source>
        <strain evidence="4">SSHM10-5</strain>
    </source>
</reference>
<dbReference type="InterPro" id="IPR013149">
    <property type="entry name" value="ADH-like_C"/>
</dbReference>
<evidence type="ECO:0000313" key="4">
    <source>
        <dbReference type="EMBL" id="UOR13737.1"/>
    </source>
</evidence>
<dbReference type="EMBL" id="CP095075">
    <property type="protein sequence ID" value="UOR13737.1"/>
    <property type="molecule type" value="Genomic_DNA"/>
</dbReference>
<dbReference type="InterPro" id="IPR013154">
    <property type="entry name" value="ADH-like_N"/>
</dbReference>
<dbReference type="InterPro" id="IPR011032">
    <property type="entry name" value="GroES-like_sf"/>
</dbReference>
<protein>
    <submittedName>
        <fullName evidence="4">Zinc-binding dehydrogenase</fullName>
    </submittedName>
</protein>
<dbReference type="Gene3D" id="3.40.50.720">
    <property type="entry name" value="NAD(P)-binding Rossmann-like Domain"/>
    <property type="match status" value="1"/>
</dbReference>
<dbReference type="PANTHER" id="PTHR48106:SF13">
    <property type="entry name" value="QUINONE OXIDOREDUCTASE-RELATED"/>
    <property type="match status" value="1"/>
</dbReference>
<dbReference type="InterPro" id="IPR036291">
    <property type="entry name" value="NAD(P)-bd_dom_sf"/>
</dbReference>
<dbReference type="SUPFAM" id="SSF50129">
    <property type="entry name" value="GroES-like"/>
    <property type="match status" value="1"/>
</dbReference>
<gene>
    <name evidence="4" type="ORF">MUO15_10000</name>
</gene>
<accession>A0ABY4HH74</accession>
<evidence type="ECO:0000256" key="2">
    <source>
        <dbReference type="ARBA" id="ARBA00023002"/>
    </source>
</evidence>
<evidence type="ECO:0000313" key="5">
    <source>
        <dbReference type="Proteomes" id="UP000830326"/>
    </source>
</evidence>
<sequence length="166" mass="17695">MMDYVFLQGDLPLTPGLDIAGTVEAIGDKVKSLTVGQRVIAFPSKASYSEYAVAWDVLTYGVAENINFSIVAACPTVSILSYKLLRDVARLEQGENVLIHAAAGGATAIQLAKILGAGQVIGTVSHKDKFLVIEEAGADHVLLYDRFSDKVNELTNGKGATLSWIL</sequence>
<organism evidence="4 5">
    <name type="scientific">Halobacillus amylolyticus</name>
    <dbReference type="NCBI Taxonomy" id="2932259"/>
    <lineage>
        <taxon>Bacteria</taxon>
        <taxon>Bacillati</taxon>
        <taxon>Bacillota</taxon>
        <taxon>Bacilli</taxon>
        <taxon>Bacillales</taxon>
        <taxon>Bacillaceae</taxon>
        <taxon>Halobacillus</taxon>
    </lineage>
</organism>
<name>A0ABY4HH74_9BACI</name>
<dbReference type="SUPFAM" id="SSF51735">
    <property type="entry name" value="NAD(P)-binding Rossmann-fold domains"/>
    <property type="match status" value="1"/>
</dbReference>
<dbReference type="Gene3D" id="3.90.180.10">
    <property type="entry name" value="Medium-chain alcohol dehydrogenases, catalytic domain"/>
    <property type="match status" value="1"/>
</dbReference>
<evidence type="ECO:0000259" key="3">
    <source>
        <dbReference type="SMART" id="SM00829"/>
    </source>
</evidence>
<dbReference type="SMART" id="SM00829">
    <property type="entry name" value="PKS_ER"/>
    <property type="match status" value="1"/>
</dbReference>
<dbReference type="Pfam" id="PF08240">
    <property type="entry name" value="ADH_N"/>
    <property type="match status" value="1"/>
</dbReference>
<keyword evidence="2" id="KW-0560">Oxidoreductase</keyword>
<dbReference type="Proteomes" id="UP000830326">
    <property type="component" value="Chromosome"/>
</dbReference>